<evidence type="ECO:0000256" key="1">
    <source>
        <dbReference type="ARBA" id="ARBA00009175"/>
    </source>
</evidence>
<evidence type="ECO:0000313" key="5">
    <source>
        <dbReference type="Proteomes" id="UP000307956"/>
    </source>
</evidence>
<dbReference type="EMBL" id="SSOD01000019">
    <property type="protein sequence ID" value="THF56893.1"/>
    <property type="molecule type" value="Genomic_DNA"/>
</dbReference>
<dbReference type="SUPFAM" id="SSF53850">
    <property type="entry name" value="Periplasmic binding protein-like II"/>
    <property type="match status" value="1"/>
</dbReference>
<evidence type="ECO:0000313" key="4">
    <source>
        <dbReference type="EMBL" id="THF56893.1"/>
    </source>
</evidence>
<sequence length="251" mass="26568">MQSFIQGVLRAGRRYLVPLALLVLGLPAAAQDALLVAAGAGYRRPVTELAQDFERRSGIRVEQMYGHMGQILGQVAQGGKVAVVFGDRAFLENAKNVQFSRYLPAGTGRLVVAWAKGKTLSNVEDLAGPDVTRVALPDPIHAVYGKAATQFLERSGLKARIGERLLPVSTVPQVSSYLVSGEVDAGFINLTDAVGIADRIGGHLEIDQKLYDPVQIVIGVVAGQEGSAAVAALETYLGSAEARAILSRHGL</sequence>
<keyword evidence="5" id="KW-1185">Reference proteome</keyword>
<evidence type="ECO:0000256" key="3">
    <source>
        <dbReference type="ARBA" id="ARBA00022729"/>
    </source>
</evidence>
<keyword evidence="3" id="KW-0732">Signal</keyword>
<accession>A0A4S4AD05</accession>
<dbReference type="InterPro" id="IPR050682">
    <property type="entry name" value="ModA/WtpA"/>
</dbReference>
<dbReference type="Pfam" id="PF13531">
    <property type="entry name" value="SBP_bac_11"/>
    <property type="match status" value="1"/>
</dbReference>
<comment type="caution">
    <text evidence="4">The sequence shown here is derived from an EMBL/GenBank/DDBJ whole genome shotgun (WGS) entry which is preliminary data.</text>
</comment>
<dbReference type="Gene3D" id="3.40.190.10">
    <property type="entry name" value="Periplasmic binding protein-like II"/>
    <property type="match status" value="2"/>
</dbReference>
<dbReference type="PANTHER" id="PTHR30632:SF14">
    <property type="entry name" value="TUNGSTATE_MOLYBDATE_CHROMATE-BINDING PROTEIN MODA"/>
    <property type="match status" value="1"/>
</dbReference>
<proteinExistence type="inferred from homology"/>
<evidence type="ECO:0000256" key="2">
    <source>
        <dbReference type="ARBA" id="ARBA00022723"/>
    </source>
</evidence>
<gene>
    <name evidence="4" type="primary">modA</name>
    <name evidence="4" type="ORF">E6O51_18860</name>
</gene>
<dbReference type="NCBIfam" id="TIGR01256">
    <property type="entry name" value="modA"/>
    <property type="match status" value="1"/>
</dbReference>
<comment type="similarity">
    <text evidence="1">Belongs to the bacterial solute-binding protein ModA family.</text>
</comment>
<dbReference type="GO" id="GO:0030973">
    <property type="term" value="F:molybdate ion binding"/>
    <property type="evidence" value="ECO:0007669"/>
    <property type="project" value="TreeGrafter"/>
</dbReference>
<reference evidence="4 5" key="1">
    <citation type="submission" date="2019-04" db="EMBL/GenBank/DDBJ databases">
        <title>Azoarcus rhizosphaerae sp. nov. isolated from rhizosphere of Ficus religiosa.</title>
        <authorList>
            <person name="Lin S.-Y."/>
            <person name="Hameed A."/>
            <person name="Hsu Y.-H."/>
            <person name="Young C.-C."/>
        </authorList>
    </citation>
    <scope>NUCLEOTIDE SEQUENCE [LARGE SCALE GENOMIC DNA]</scope>
    <source>
        <strain evidence="4 5">CC-YHH848</strain>
    </source>
</reference>
<dbReference type="AlphaFoldDB" id="A0A4S4AD05"/>
<protein>
    <submittedName>
        <fullName evidence="4">Molybdate ABC transporter substrate-binding protein</fullName>
    </submittedName>
</protein>
<dbReference type="RefSeq" id="WP_136386564.1">
    <property type="nucleotide sequence ID" value="NZ_SSOD01000019.1"/>
</dbReference>
<keyword evidence="2" id="KW-0479">Metal-binding</keyword>
<dbReference type="GO" id="GO:0015689">
    <property type="term" value="P:molybdate ion transport"/>
    <property type="evidence" value="ECO:0007669"/>
    <property type="project" value="InterPro"/>
</dbReference>
<dbReference type="PANTHER" id="PTHR30632">
    <property type="entry name" value="MOLYBDATE-BINDING PERIPLASMIC PROTEIN"/>
    <property type="match status" value="1"/>
</dbReference>
<dbReference type="GO" id="GO:0046872">
    <property type="term" value="F:metal ion binding"/>
    <property type="evidence" value="ECO:0007669"/>
    <property type="project" value="UniProtKB-KW"/>
</dbReference>
<organism evidence="4 5">
    <name type="scientific">Pseudothauera rhizosphaerae</name>
    <dbReference type="NCBI Taxonomy" id="2565932"/>
    <lineage>
        <taxon>Bacteria</taxon>
        <taxon>Pseudomonadati</taxon>
        <taxon>Pseudomonadota</taxon>
        <taxon>Betaproteobacteria</taxon>
        <taxon>Rhodocyclales</taxon>
        <taxon>Zoogloeaceae</taxon>
        <taxon>Pseudothauera</taxon>
    </lineage>
</organism>
<dbReference type="OrthoDB" id="9785015at2"/>
<name>A0A4S4AD05_9RHOO</name>
<dbReference type="Proteomes" id="UP000307956">
    <property type="component" value="Unassembled WGS sequence"/>
</dbReference>
<dbReference type="InterPro" id="IPR005950">
    <property type="entry name" value="ModA"/>
</dbReference>